<gene>
    <name evidence="1" type="ORF">MUN68_007830</name>
</gene>
<name>A0ABY7S1Z0_9FLAO</name>
<proteinExistence type="predicted"/>
<dbReference type="EMBL" id="CP116221">
    <property type="protein sequence ID" value="WCO03404.1"/>
    <property type="molecule type" value="Genomic_DNA"/>
</dbReference>
<evidence type="ECO:0000313" key="2">
    <source>
        <dbReference type="Proteomes" id="UP001202717"/>
    </source>
</evidence>
<organism evidence="1 2">
    <name type="scientific">Psychroserpens ponticola</name>
    <dbReference type="NCBI Taxonomy" id="2932268"/>
    <lineage>
        <taxon>Bacteria</taxon>
        <taxon>Pseudomonadati</taxon>
        <taxon>Bacteroidota</taxon>
        <taxon>Flavobacteriia</taxon>
        <taxon>Flavobacteriales</taxon>
        <taxon>Flavobacteriaceae</taxon>
        <taxon>Psychroserpens</taxon>
    </lineage>
</organism>
<reference evidence="1 2" key="1">
    <citation type="submission" date="2023-01" db="EMBL/GenBank/DDBJ databases">
        <title>Psychroserpens ponticola sp. nov., isolated from seawater.</title>
        <authorList>
            <person name="Kristyanto S."/>
            <person name="Jung J."/>
            <person name="Kim J.M."/>
            <person name="Jeon C.O."/>
        </authorList>
    </citation>
    <scope>NUCLEOTIDE SEQUENCE [LARGE SCALE GENOMIC DNA]</scope>
    <source>
        <strain evidence="1 2">MSW6</strain>
    </source>
</reference>
<evidence type="ECO:0000313" key="1">
    <source>
        <dbReference type="EMBL" id="WCO03404.1"/>
    </source>
</evidence>
<sequence>MILGTISLEADSQALDEIVIEGEVSKTVFKLDKPVFNVGKDISSTGVSTLEVLNNVPSVNVNIEAEVSLRGSSGVQILINRKPSVLADESSNTLEQLLLI</sequence>
<protein>
    <recommendedName>
        <fullName evidence="3">Auto-transporter adhesin head GIN domain-containing protein</fullName>
    </recommendedName>
</protein>
<dbReference type="RefSeq" id="WP_249994767.1">
    <property type="nucleotide sequence ID" value="NZ_CP116221.1"/>
</dbReference>
<dbReference type="Proteomes" id="UP001202717">
    <property type="component" value="Chromosome"/>
</dbReference>
<accession>A0ABY7S1Z0</accession>
<evidence type="ECO:0008006" key="3">
    <source>
        <dbReference type="Google" id="ProtNLM"/>
    </source>
</evidence>
<keyword evidence="2" id="KW-1185">Reference proteome</keyword>